<dbReference type="Gene3D" id="3.30.160.810">
    <property type="match status" value="1"/>
</dbReference>
<dbReference type="HAMAP" id="MF_01325_B">
    <property type="entry name" value="Ribosomal_uL3_B"/>
    <property type="match status" value="1"/>
</dbReference>
<name>A0A1H5X5Z1_9CLOT</name>
<evidence type="ECO:0000256" key="5">
    <source>
        <dbReference type="ARBA" id="ARBA00023274"/>
    </source>
</evidence>
<dbReference type="InterPro" id="IPR009000">
    <property type="entry name" value="Transl_B-barrel_sf"/>
</dbReference>
<dbReference type="PANTHER" id="PTHR11229">
    <property type="entry name" value="50S RIBOSOMAL PROTEIN L3"/>
    <property type="match status" value="1"/>
</dbReference>
<proteinExistence type="inferred from homology"/>
<evidence type="ECO:0000256" key="8">
    <source>
        <dbReference type="RuleBase" id="RU003905"/>
    </source>
</evidence>
<dbReference type="Gene3D" id="2.40.30.10">
    <property type="entry name" value="Translation factors"/>
    <property type="match status" value="1"/>
</dbReference>
<dbReference type="Pfam" id="PF00297">
    <property type="entry name" value="Ribosomal_L3"/>
    <property type="match status" value="1"/>
</dbReference>
<dbReference type="OrthoDB" id="9806135at2"/>
<dbReference type="GO" id="GO:0022625">
    <property type="term" value="C:cytosolic large ribosomal subunit"/>
    <property type="evidence" value="ECO:0007669"/>
    <property type="project" value="TreeGrafter"/>
</dbReference>
<dbReference type="RefSeq" id="WP_103896573.1">
    <property type="nucleotide sequence ID" value="NZ_FNUK01000026.1"/>
</dbReference>
<dbReference type="FunFam" id="2.40.30.10:FF:000004">
    <property type="entry name" value="50S ribosomal protein L3"/>
    <property type="match status" value="1"/>
</dbReference>
<dbReference type="PROSITE" id="PS00474">
    <property type="entry name" value="RIBOSOMAL_L3"/>
    <property type="match status" value="1"/>
</dbReference>
<sequence length="213" mass="23410">MKKGILGRKLGMTQIFTEDGKVIPVTVIQAGPCVVVQKKTVETDGYNAIQVGFEDIREKLVNKPLRGHFAKANVTPKRFLKELRLDDVSQYEVGSEIRVDIFAEGERVDVTGTSKGKGFQGVIKRWNAQRGPMSHGSKYHRRVGSMGASTFPARTFKGKKMPGHMGAERVTVLNLEVVKVYPEKNIILVKGAVPGPKKGLVIIRDSVKAAKKA</sequence>
<keyword evidence="4 7" id="KW-0689">Ribosomal protein</keyword>
<comment type="similarity">
    <text evidence="1 7 8">Belongs to the universal ribosomal protein uL3 family.</text>
</comment>
<dbReference type="EMBL" id="FNUK01000026">
    <property type="protein sequence ID" value="SEG06800.1"/>
    <property type="molecule type" value="Genomic_DNA"/>
</dbReference>
<evidence type="ECO:0000256" key="2">
    <source>
        <dbReference type="ARBA" id="ARBA00022730"/>
    </source>
</evidence>
<dbReference type="InterPro" id="IPR000597">
    <property type="entry name" value="Ribosomal_uL3"/>
</dbReference>
<comment type="subunit">
    <text evidence="7 9">Part of the 50S ribosomal subunit. Forms a cluster with proteins L14 and L19.</text>
</comment>
<dbReference type="AlphaFoldDB" id="A0A1H5X5Z1"/>
<dbReference type="NCBIfam" id="TIGR03625">
    <property type="entry name" value="L3_bact"/>
    <property type="match status" value="1"/>
</dbReference>
<dbReference type="InterPro" id="IPR019926">
    <property type="entry name" value="Ribosomal_uL3_CS"/>
</dbReference>
<evidence type="ECO:0000256" key="3">
    <source>
        <dbReference type="ARBA" id="ARBA00022884"/>
    </source>
</evidence>
<keyword evidence="2 7" id="KW-0699">rRNA-binding</keyword>
<keyword evidence="11" id="KW-1185">Reference proteome</keyword>
<dbReference type="GO" id="GO:0003735">
    <property type="term" value="F:structural constituent of ribosome"/>
    <property type="evidence" value="ECO:0007669"/>
    <property type="project" value="UniProtKB-UniRule"/>
</dbReference>
<evidence type="ECO:0000313" key="11">
    <source>
        <dbReference type="Proteomes" id="UP000242850"/>
    </source>
</evidence>
<dbReference type="SUPFAM" id="SSF50447">
    <property type="entry name" value="Translation proteins"/>
    <property type="match status" value="1"/>
</dbReference>
<dbReference type="InterPro" id="IPR019927">
    <property type="entry name" value="Ribosomal_uL3_bac/org-type"/>
</dbReference>
<dbReference type="GO" id="GO:0006412">
    <property type="term" value="P:translation"/>
    <property type="evidence" value="ECO:0007669"/>
    <property type="project" value="UniProtKB-UniRule"/>
</dbReference>
<accession>A0A1H5X5Z1</accession>
<dbReference type="Proteomes" id="UP000242850">
    <property type="component" value="Unassembled WGS sequence"/>
</dbReference>
<protein>
    <recommendedName>
        <fullName evidence="6 7">Large ribosomal subunit protein uL3</fullName>
    </recommendedName>
</protein>
<evidence type="ECO:0000313" key="10">
    <source>
        <dbReference type="EMBL" id="SEG06800.1"/>
    </source>
</evidence>
<evidence type="ECO:0000256" key="6">
    <source>
        <dbReference type="ARBA" id="ARBA00035243"/>
    </source>
</evidence>
<comment type="function">
    <text evidence="7 9">One of the primary rRNA binding proteins, it binds directly near the 3'-end of the 23S rRNA, where it nucleates assembly of the 50S subunit.</text>
</comment>
<organism evidence="10 11">
    <name type="scientific">Caloramator fervidus</name>
    <dbReference type="NCBI Taxonomy" id="29344"/>
    <lineage>
        <taxon>Bacteria</taxon>
        <taxon>Bacillati</taxon>
        <taxon>Bacillota</taxon>
        <taxon>Clostridia</taxon>
        <taxon>Eubacteriales</taxon>
        <taxon>Clostridiaceae</taxon>
        <taxon>Caloramator</taxon>
    </lineage>
</organism>
<dbReference type="FunFam" id="3.30.160.810:FF:000002">
    <property type="entry name" value="50S ribosomal protein L3"/>
    <property type="match status" value="1"/>
</dbReference>
<evidence type="ECO:0000256" key="4">
    <source>
        <dbReference type="ARBA" id="ARBA00022980"/>
    </source>
</evidence>
<reference evidence="11" key="1">
    <citation type="submission" date="2016-10" db="EMBL/GenBank/DDBJ databases">
        <authorList>
            <person name="Varghese N."/>
            <person name="Submissions S."/>
        </authorList>
    </citation>
    <scope>NUCLEOTIDE SEQUENCE [LARGE SCALE GENOMIC DNA]</scope>
    <source>
        <strain evidence="11">DSM 5463</strain>
    </source>
</reference>
<evidence type="ECO:0000256" key="1">
    <source>
        <dbReference type="ARBA" id="ARBA00006540"/>
    </source>
</evidence>
<keyword evidence="5 7" id="KW-0687">Ribonucleoprotein</keyword>
<dbReference type="GO" id="GO:0019843">
    <property type="term" value="F:rRNA binding"/>
    <property type="evidence" value="ECO:0007669"/>
    <property type="project" value="UniProtKB-UniRule"/>
</dbReference>
<evidence type="ECO:0000256" key="9">
    <source>
        <dbReference type="RuleBase" id="RU003906"/>
    </source>
</evidence>
<evidence type="ECO:0000256" key="7">
    <source>
        <dbReference type="HAMAP-Rule" id="MF_01325"/>
    </source>
</evidence>
<gene>
    <name evidence="7" type="primary">rplC</name>
    <name evidence="10" type="ORF">SAMN05660865_01655</name>
</gene>
<dbReference type="PANTHER" id="PTHR11229:SF16">
    <property type="entry name" value="LARGE RIBOSOMAL SUBUNIT PROTEIN UL3C"/>
    <property type="match status" value="1"/>
</dbReference>
<keyword evidence="3 7" id="KW-0694">RNA-binding</keyword>